<name>A0A918YZC8_9ACTN</name>
<dbReference type="Proteomes" id="UP000603227">
    <property type="component" value="Unassembled WGS sequence"/>
</dbReference>
<dbReference type="AlphaFoldDB" id="A0A918YZC8"/>
<reference evidence="1" key="1">
    <citation type="journal article" date="2014" name="Int. J. Syst. Evol. Microbiol.">
        <title>Complete genome sequence of Corynebacterium casei LMG S-19264T (=DSM 44701T), isolated from a smear-ripened cheese.</title>
        <authorList>
            <consortium name="US DOE Joint Genome Institute (JGI-PGF)"/>
            <person name="Walter F."/>
            <person name="Albersmeier A."/>
            <person name="Kalinowski J."/>
            <person name="Ruckert C."/>
        </authorList>
    </citation>
    <scope>NUCLEOTIDE SEQUENCE</scope>
    <source>
        <strain evidence="1">CGMCC 4.7403</strain>
    </source>
</reference>
<accession>A0A918YZC8</accession>
<comment type="caution">
    <text evidence="1">The sequence shown here is derived from an EMBL/GenBank/DDBJ whole genome shotgun (WGS) entry which is preliminary data.</text>
</comment>
<reference evidence="1" key="2">
    <citation type="submission" date="2020-09" db="EMBL/GenBank/DDBJ databases">
        <authorList>
            <person name="Sun Q."/>
            <person name="Zhou Y."/>
        </authorList>
    </citation>
    <scope>NUCLEOTIDE SEQUENCE</scope>
    <source>
        <strain evidence="1">CGMCC 4.7403</strain>
    </source>
</reference>
<protein>
    <submittedName>
        <fullName evidence="1">Uncharacterized protein</fullName>
    </submittedName>
</protein>
<evidence type="ECO:0000313" key="1">
    <source>
        <dbReference type="EMBL" id="GHE29547.1"/>
    </source>
</evidence>
<evidence type="ECO:0000313" key="2">
    <source>
        <dbReference type="Proteomes" id="UP000603227"/>
    </source>
</evidence>
<sequence>MLGLVAQQALEELWQELEVKPKLGIRRGLVQGIGDTVVYRTRLEPREDMPGLTVVYVYAPQPHPPAVAIIPSLPTTRATSRRADGGLRGLGVPCPVPTVGG</sequence>
<proteinExistence type="predicted"/>
<organism evidence="1 2">
    <name type="scientific">Streptomyces capitiformicae</name>
    <dbReference type="NCBI Taxonomy" id="2014920"/>
    <lineage>
        <taxon>Bacteria</taxon>
        <taxon>Bacillati</taxon>
        <taxon>Actinomycetota</taxon>
        <taxon>Actinomycetes</taxon>
        <taxon>Kitasatosporales</taxon>
        <taxon>Streptomycetaceae</taxon>
        <taxon>Streptomyces</taxon>
    </lineage>
</organism>
<gene>
    <name evidence="1" type="ORF">GCM10017771_45440</name>
</gene>
<keyword evidence="2" id="KW-1185">Reference proteome</keyword>
<dbReference type="EMBL" id="BNAT01000015">
    <property type="protein sequence ID" value="GHE29547.1"/>
    <property type="molecule type" value="Genomic_DNA"/>
</dbReference>